<dbReference type="PANTHER" id="PTHR43025">
    <property type="entry name" value="MONOGALACTOSYLDIACYLGLYCEROL SYNTHASE"/>
    <property type="match status" value="1"/>
</dbReference>
<dbReference type="GO" id="GO:0016020">
    <property type="term" value="C:membrane"/>
    <property type="evidence" value="ECO:0007669"/>
    <property type="project" value="UniProtKB-SubCell"/>
</dbReference>
<evidence type="ECO:0000313" key="8">
    <source>
        <dbReference type="Proteomes" id="UP000241193"/>
    </source>
</evidence>
<comment type="similarity">
    <text evidence="2">Belongs to the glycosyltransferase 28 family.</text>
</comment>
<dbReference type="InterPro" id="IPR007235">
    <property type="entry name" value="Glyco_trans_28_C"/>
</dbReference>
<dbReference type="Proteomes" id="UP000241193">
    <property type="component" value="Unassembled WGS sequence"/>
</dbReference>
<dbReference type="EMBL" id="PZKC01000009">
    <property type="protein sequence ID" value="PTD95981.1"/>
    <property type="molecule type" value="Genomic_DNA"/>
</dbReference>
<dbReference type="Pfam" id="PF04101">
    <property type="entry name" value="Glyco_tran_28_C"/>
    <property type="match status" value="1"/>
</dbReference>
<dbReference type="InterPro" id="IPR050519">
    <property type="entry name" value="Glycosyltransf_28_UgtP"/>
</dbReference>
<keyword evidence="3" id="KW-0328">Glycosyltransferase</keyword>
<dbReference type="OrthoDB" id="9810950at2"/>
<evidence type="ECO:0000256" key="1">
    <source>
        <dbReference type="ARBA" id="ARBA00004370"/>
    </source>
</evidence>
<evidence type="ECO:0000259" key="5">
    <source>
        <dbReference type="Pfam" id="PF04101"/>
    </source>
</evidence>
<dbReference type="GO" id="GO:0016758">
    <property type="term" value="F:hexosyltransferase activity"/>
    <property type="evidence" value="ECO:0007669"/>
    <property type="project" value="InterPro"/>
</dbReference>
<evidence type="ECO:0000256" key="2">
    <source>
        <dbReference type="ARBA" id="ARBA00006962"/>
    </source>
</evidence>
<proteinExistence type="inferred from homology"/>
<sequence>MRVLVLSVSAGAGHVRAAHALCAQAPLAGVSATHIDVLDLVPAGFRKVYGSGYIRLIEKAPQLWAYLYDRTDHPRTESWFDALRRHVERLNTRKLDGEIAAAAPDAIVCTHFLPAELLSRRIAAGLPTPPVWVVVTDFDVHGLWIHPHLAGYCVATEEVAARLAARGVPAARIHVTGIPVMPCFGTPPARSVAAAELGIDGARTTVLMMAGGAGVGGMERLVEVIAGRFPALQLIALAGRNDELLARLGRLAARYPGQILPLGFTTTIERVMAAADLAITKPGGLTTSECLAMQLPMIVVSPIPGQEERNADMLLESGCALKAVDEAALAYKLGRLIEQPGRLAAMRECQRAVARPQAAADVLAALGA</sequence>
<evidence type="ECO:0000313" key="7">
    <source>
        <dbReference type="EMBL" id="PTD95981.1"/>
    </source>
</evidence>
<dbReference type="GO" id="GO:0009247">
    <property type="term" value="P:glycolipid biosynthetic process"/>
    <property type="evidence" value="ECO:0007669"/>
    <property type="project" value="InterPro"/>
</dbReference>
<dbReference type="PANTHER" id="PTHR43025:SF3">
    <property type="entry name" value="MONOGALACTOSYLDIACYLGLYCEROL SYNTHASE 1, CHLOROPLASTIC"/>
    <property type="match status" value="1"/>
</dbReference>
<dbReference type="RefSeq" id="WP_107493944.1">
    <property type="nucleotide sequence ID" value="NZ_PZKC01000009.1"/>
</dbReference>
<keyword evidence="8" id="KW-1185">Reference proteome</keyword>
<name>A0A2T4IDX9_9RHOO</name>
<dbReference type="Pfam" id="PF06925">
    <property type="entry name" value="MGDG_synth"/>
    <property type="match status" value="1"/>
</dbReference>
<gene>
    <name evidence="7" type="ORF">C8261_11915</name>
</gene>
<organism evidence="7 8">
    <name type="scientific">Pseudothauera lacus</name>
    <dbReference type="NCBI Taxonomy" id="2136175"/>
    <lineage>
        <taxon>Bacteria</taxon>
        <taxon>Pseudomonadati</taxon>
        <taxon>Pseudomonadota</taxon>
        <taxon>Betaproteobacteria</taxon>
        <taxon>Rhodocyclales</taxon>
        <taxon>Zoogloeaceae</taxon>
        <taxon>Pseudothauera</taxon>
    </lineage>
</organism>
<comment type="subcellular location">
    <subcellularLocation>
        <location evidence="1">Membrane</location>
    </subcellularLocation>
</comment>
<keyword evidence="4" id="KW-0808">Transferase</keyword>
<evidence type="ECO:0000259" key="6">
    <source>
        <dbReference type="Pfam" id="PF06925"/>
    </source>
</evidence>
<reference evidence="7 8" key="2">
    <citation type="submission" date="2018-04" db="EMBL/GenBank/DDBJ databases">
        <title>Thauera lacus sp. nov., isolated from an saline lake in Inner Mongolia, China.</title>
        <authorList>
            <person name="Liang Q.-Y."/>
        </authorList>
    </citation>
    <scope>NUCLEOTIDE SEQUENCE [LARGE SCALE GENOMIC DNA]</scope>
    <source>
        <strain evidence="7 8">D20</strain>
    </source>
</reference>
<reference evidence="7 8" key="1">
    <citation type="submission" date="2018-03" db="EMBL/GenBank/DDBJ databases">
        <authorList>
            <person name="Keele B.F."/>
        </authorList>
    </citation>
    <scope>NUCLEOTIDE SEQUENCE [LARGE SCALE GENOMIC DNA]</scope>
    <source>
        <strain evidence="7 8">D20</strain>
    </source>
</reference>
<protein>
    <submittedName>
        <fullName evidence="7">Galactosyldiacylglycerol synthase</fullName>
    </submittedName>
</protein>
<dbReference type="SUPFAM" id="SSF53756">
    <property type="entry name" value="UDP-Glycosyltransferase/glycogen phosphorylase"/>
    <property type="match status" value="1"/>
</dbReference>
<accession>A0A2T4IDX9</accession>
<dbReference type="AlphaFoldDB" id="A0A2T4IDX9"/>
<dbReference type="InterPro" id="IPR009695">
    <property type="entry name" value="Diacylglyc_glucosyltr_N"/>
</dbReference>
<evidence type="ECO:0000256" key="4">
    <source>
        <dbReference type="ARBA" id="ARBA00022679"/>
    </source>
</evidence>
<dbReference type="Gene3D" id="3.40.50.2000">
    <property type="entry name" value="Glycogen Phosphorylase B"/>
    <property type="match status" value="1"/>
</dbReference>
<feature type="domain" description="Diacylglycerol glucosyltransferase N-terminal" evidence="6">
    <location>
        <begin position="14"/>
        <end position="180"/>
    </location>
</feature>
<feature type="domain" description="Glycosyl transferase family 28 C-terminal" evidence="5">
    <location>
        <begin position="257"/>
        <end position="350"/>
    </location>
</feature>
<comment type="caution">
    <text evidence="7">The sequence shown here is derived from an EMBL/GenBank/DDBJ whole genome shotgun (WGS) entry which is preliminary data.</text>
</comment>
<evidence type="ECO:0000256" key="3">
    <source>
        <dbReference type="ARBA" id="ARBA00022676"/>
    </source>
</evidence>